<feature type="non-terminal residue" evidence="1">
    <location>
        <position position="313"/>
    </location>
</feature>
<dbReference type="EMBL" id="BLRZ01000015">
    <property type="protein sequence ID" value="GFP29561.1"/>
    <property type="molecule type" value="Genomic_DNA"/>
</dbReference>
<protein>
    <submittedName>
        <fullName evidence="1">Uncharacterized protein</fullName>
    </submittedName>
</protein>
<gene>
    <name evidence="1" type="ORF">HKBW3S34_00481</name>
</gene>
<dbReference type="AlphaFoldDB" id="A0A6V8PFF6"/>
<accession>A0A6V8PFF6</accession>
<evidence type="ECO:0000313" key="1">
    <source>
        <dbReference type="EMBL" id="GFP29561.1"/>
    </source>
</evidence>
<organism evidence="1 2">
    <name type="scientific">Candidatus Hakubella thermalkaliphila</name>
    <dbReference type="NCBI Taxonomy" id="2754717"/>
    <lineage>
        <taxon>Bacteria</taxon>
        <taxon>Bacillati</taxon>
        <taxon>Actinomycetota</taxon>
        <taxon>Actinomycetota incertae sedis</taxon>
        <taxon>Candidatus Hakubellales</taxon>
        <taxon>Candidatus Hakubellaceae</taxon>
        <taxon>Candidatus Hakubella</taxon>
    </lineage>
</organism>
<sequence length="313" mass="34831">MKELAQKISEIAARARTEEDLKMGVEPLIRERLGVQDGIEVQPEYEKQTGFRGRRDAVYGHLTIEYKKPGELAGEDNINRAAKQLARYLEKASDDATEEALKRVAGVCIDGKLIFFLRYWPAELTHARPLRVKRQLSLFNAEKAEGGFQLLGPYPVTSESLEELFRYLSALRRRPLSPEPLAEEFGPGSQPAQALVGAFYQALTSTDSGLVKALFNQWEYTFGVVYGEETVRAEKDVPELARGYGLPKEAGLRYALFAVHTYFALIMKLIAAEVLSLQQGSFAPSLIGQLPAMGPVELKSQMAELEDGGVFRT</sequence>
<comment type="caution">
    <text evidence="1">The sequence shown here is derived from an EMBL/GenBank/DDBJ whole genome shotgun (WGS) entry which is preliminary data.</text>
</comment>
<keyword evidence="2" id="KW-1185">Reference proteome</keyword>
<proteinExistence type="predicted"/>
<reference evidence="1 2" key="1">
    <citation type="journal article" date="2020" name="Front. Microbiol.">
        <title>Single-cell genomics of novel Actinobacteria with the Wood-Ljungdahl pathway discovered in a serpentinizing system.</title>
        <authorList>
            <person name="Merino N."/>
            <person name="Kawai M."/>
            <person name="Boyd E.S."/>
            <person name="Colman D.R."/>
            <person name="McGlynn S.E."/>
            <person name="Nealson K.H."/>
            <person name="Kurokawa K."/>
            <person name="Hongoh Y."/>
        </authorList>
    </citation>
    <scope>NUCLEOTIDE SEQUENCE [LARGE SCALE GENOMIC DNA]</scope>
    <source>
        <strain evidence="1 2">S34</strain>
    </source>
</reference>
<name>A0A6V8PFF6_9ACTN</name>
<dbReference type="Proteomes" id="UP000588083">
    <property type="component" value="Unassembled WGS sequence"/>
</dbReference>
<evidence type="ECO:0000313" key="2">
    <source>
        <dbReference type="Proteomes" id="UP000588083"/>
    </source>
</evidence>